<evidence type="ECO:0000256" key="1">
    <source>
        <dbReference type="ARBA" id="ARBA00004651"/>
    </source>
</evidence>
<comment type="caution">
    <text evidence="8">The sequence shown here is derived from an EMBL/GenBank/DDBJ whole genome shotgun (WGS) entry which is preliminary data.</text>
</comment>
<organism evidence="8 9">
    <name type="scientific">Fonticella tunisiensis</name>
    <dbReference type="NCBI Taxonomy" id="1096341"/>
    <lineage>
        <taxon>Bacteria</taxon>
        <taxon>Bacillati</taxon>
        <taxon>Bacillota</taxon>
        <taxon>Clostridia</taxon>
        <taxon>Eubacteriales</taxon>
        <taxon>Clostridiaceae</taxon>
        <taxon>Fonticella</taxon>
    </lineage>
</organism>
<dbReference type="RefSeq" id="WP_243116427.1">
    <property type="nucleotide sequence ID" value="NZ_SOAZ01000012.1"/>
</dbReference>
<dbReference type="GO" id="GO:0005886">
    <property type="term" value="C:plasma membrane"/>
    <property type="evidence" value="ECO:0007669"/>
    <property type="project" value="UniProtKB-SubCell"/>
</dbReference>
<comment type="subcellular location">
    <subcellularLocation>
        <location evidence="1">Cell membrane</location>
        <topology evidence="1">Multi-pass membrane protein</topology>
    </subcellularLocation>
</comment>
<dbReference type="CDD" id="cd02418">
    <property type="entry name" value="Peptidase_C39B"/>
    <property type="match status" value="1"/>
</dbReference>
<keyword evidence="9" id="KW-1185">Reference proteome</keyword>
<dbReference type="GO" id="GO:0006508">
    <property type="term" value="P:proteolysis"/>
    <property type="evidence" value="ECO:0007669"/>
    <property type="project" value="InterPro"/>
</dbReference>
<dbReference type="PROSITE" id="PS50929">
    <property type="entry name" value="ABC_TM1F"/>
    <property type="match status" value="1"/>
</dbReference>
<gene>
    <name evidence="8" type="ORF">EDD71_1128</name>
</gene>
<sequence>MSYKKYLVKQHDMTDCAAACLATVCMYYKKEITITKLRDILGTDIKGTTLKGLEDGAKRLGFDTRAIRVDKQGFMSKYTLPAIAHVITDEGLSHFVVIHRVKKDKVIILDPAKGVEKKEIDEFFKNFDGIFLLMVPNNEFSSGKNKSGSMLSKFISLLLPQRALFIYSIIASVILTVLGIASSFFNKILMDEILPYGLKNQLKIFVIGFLVLGVTQIILSSIRQHMLLYLSQKIDIPLLLGYFKHVYKLPMQFFTTRKVGDILTRFSDAFTIKNVLTSISLSLIKVVQAIKK</sequence>
<keyword evidence="4 5" id="KW-0472">Membrane</keyword>
<dbReference type="EMBL" id="SOAZ01000012">
    <property type="protein sequence ID" value="TDT57229.1"/>
    <property type="molecule type" value="Genomic_DNA"/>
</dbReference>
<dbReference type="GO" id="GO:0140359">
    <property type="term" value="F:ABC-type transporter activity"/>
    <property type="evidence" value="ECO:0007669"/>
    <property type="project" value="InterPro"/>
</dbReference>
<dbReference type="Proteomes" id="UP000295325">
    <property type="component" value="Unassembled WGS sequence"/>
</dbReference>
<reference evidence="8 9" key="1">
    <citation type="submission" date="2019-03" db="EMBL/GenBank/DDBJ databases">
        <title>Genomic Encyclopedia of Type Strains, Phase IV (KMG-IV): sequencing the most valuable type-strain genomes for metagenomic binning, comparative biology and taxonomic classification.</title>
        <authorList>
            <person name="Goeker M."/>
        </authorList>
    </citation>
    <scope>NUCLEOTIDE SEQUENCE [LARGE SCALE GENOMIC DNA]</scope>
    <source>
        <strain evidence="8 9">DSM 24455</strain>
    </source>
</reference>
<dbReference type="SUPFAM" id="SSF90123">
    <property type="entry name" value="ABC transporter transmembrane region"/>
    <property type="match status" value="1"/>
</dbReference>
<evidence type="ECO:0000256" key="2">
    <source>
        <dbReference type="ARBA" id="ARBA00022692"/>
    </source>
</evidence>
<keyword evidence="2 5" id="KW-0812">Transmembrane</keyword>
<dbReference type="GO" id="GO:0008233">
    <property type="term" value="F:peptidase activity"/>
    <property type="evidence" value="ECO:0007669"/>
    <property type="project" value="InterPro"/>
</dbReference>
<accession>A0A4R7KPQ7</accession>
<dbReference type="GO" id="GO:0005524">
    <property type="term" value="F:ATP binding"/>
    <property type="evidence" value="ECO:0007669"/>
    <property type="project" value="InterPro"/>
</dbReference>
<feature type="transmembrane region" description="Helical" evidence="5">
    <location>
        <begin position="163"/>
        <end position="184"/>
    </location>
</feature>
<dbReference type="InterPro" id="IPR011527">
    <property type="entry name" value="ABC1_TM_dom"/>
</dbReference>
<feature type="transmembrane region" description="Helical" evidence="5">
    <location>
        <begin position="204"/>
        <end position="222"/>
    </location>
</feature>
<evidence type="ECO:0000259" key="6">
    <source>
        <dbReference type="PROSITE" id="PS50929"/>
    </source>
</evidence>
<evidence type="ECO:0000256" key="4">
    <source>
        <dbReference type="ARBA" id="ARBA00023136"/>
    </source>
</evidence>
<proteinExistence type="predicted"/>
<dbReference type="InterPro" id="IPR036640">
    <property type="entry name" value="ABC1_TM_sf"/>
</dbReference>
<feature type="domain" description="ABC transmembrane type-1" evidence="6">
    <location>
        <begin position="168"/>
        <end position="290"/>
    </location>
</feature>
<evidence type="ECO:0000256" key="3">
    <source>
        <dbReference type="ARBA" id="ARBA00022989"/>
    </source>
</evidence>
<name>A0A4R7KPQ7_9CLOT</name>
<dbReference type="Pfam" id="PF03412">
    <property type="entry name" value="Peptidase_C39"/>
    <property type="match status" value="1"/>
</dbReference>
<dbReference type="InterPro" id="IPR005074">
    <property type="entry name" value="Peptidase_C39"/>
</dbReference>
<feature type="domain" description="Peptidase C39" evidence="7">
    <location>
        <begin position="10"/>
        <end position="134"/>
    </location>
</feature>
<evidence type="ECO:0000313" key="8">
    <source>
        <dbReference type="EMBL" id="TDT57229.1"/>
    </source>
</evidence>
<protein>
    <submittedName>
        <fullName evidence="8">ABC transporter transmembrane protein</fullName>
    </submittedName>
</protein>
<dbReference type="PROSITE" id="PS50990">
    <property type="entry name" value="PEPTIDASE_C39"/>
    <property type="match status" value="1"/>
</dbReference>
<dbReference type="Gene3D" id="1.20.1560.10">
    <property type="entry name" value="ABC transporter type 1, transmembrane domain"/>
    <property type="match status" value="1"/>
</dbReference>
<keyword evidence="3 5" id="KW-1133">Transmembrane helix</keyword>
<dbReference type="Gene3D" id="3.90.70.10">
    <property type="entry name" value="Cysteine proteinases"/>
    <property type="match status" value="1"/>
</dbReference>
<evidence type="ECO:0000256" key="5">
    <source>
        <dbReference type="SAM" id="Phobius"/>
    </source>
</evidence>
<dbReference type="AlphaFoldDB" id="A0A4R7KPQ7"/>
<evidence type="ECO:0000313" key="9">
    <source>
        <dbReference type="Proteomes" id="UP000295325"/>
    </source>
</evidence>
<dbReference type="Pfam" id="PF00664">
    <property type="entry name" value="ABC_membrane"/>
    <property type="match status" value="1"/>
</dbReference>
<evidence type="ECO:0000259" key="7">
    <source>
        <dbReference type="PROSITE" id="PS50990"/>
    </source>
</evidence>